<feature type="non-terminal residue" evidence="1">
    <location>
        <position position="79"/>
    </location>
</feature>
<dbReference type="EMBL" id="HAEA01009180">
    <property type="protein sequence ID" value="SBQ37660.1"/>
    <property type="molecule type" value="Transcribed_RNA"/>
</dbReference>
<proteinExistence type="predicted"/>
<name>A0A1A8DTJ3_NOTKA</name>
<gene>
    <name evidence="1" type="primary">CPAMD8</name>
</gene>
<organism evidence="1">
    <name type="scientific">Nothobranchius kadleci</name>
    <name type="common">African annual killifish</name>
    <dbReference type="NCBI Taxonomy" id="1051664"/>
    <lineage>
        <taxon>Eukaryota</taxon>
        <taxon>Metazoa</taxon>
        <taxon>Chordata</taxon>
        <taxon>Craniata</taxon>
        <taxon>Vertebrata</taxon>
        <taxon>Euteleostomi</taxon>
        <taxon>Actinopterygii</taxon>
        <taxon>Neopterygii</taxon>
        <taxon>Teleostei</taxon>
        <taxon>Neoteleostei</taxon>
        <taxon>Acanthomorphata</taxon>
        <taxon>Ovalentaria</taxon>
        <taxon>Atherinomorphae</taxon>
        <taxon>Cyprinodontiformes</taxon>
        <taxon>Nothobranchiidae</taxon>
        <taxon>Nothobranchius</taxon>
    </lineage>
</organism>
<evidence type="ECO:0000313" key="1">
    <source>
        <dbReference type="EMBL" id="SBQ37660.1"/>
    </source>
</evidence>
<dbReference type="AlphaFoldDB" id="A0A1A8DTJ3"/>
<reference evidence="1" key="2">
    <citation type="submission" date="2016-06" db="EMBL/GenBank/DDBJ databases">
        <title>The genome of a short-lived fish provides insights into sex chromosome evolution and the genetic control of aging.</title>
        <authorList>
            <person name="Reichwald K."/>
            <person name="Felder M."/>
            <person name="Petzold A."/>
            <person name="Koch P."/>
            <person name="Groth M."/>
            <person name="Platzer M."/>
        </authorList>
    </citation>
    <scope>NUCLEOTIDE SEQUENCE</scope>
    <source>
        <tissue evidence="1">Brain</tissue>
    </source>
</reference>
<feature type="non-terminal residue" evidence="1">
    <location>
        <position position="1"/>
    </location>
</feature>
<accession>A0A1A8DTJ3</accession>
<sequence>HGSCVTDLHATRWRVQPTSGSALCRQTSATMCLGVWRRSSLSVARATGTAAMMESLFVDQMGSFTRTTVRWRWLPVETG</sequence>
<protein>
    <submittedName>
        <fullName evidence="1">C3 and PZP-like, alpha-2-macroglobulin domain containing 8</fullName>
    </submittedName>
</protein>
<reference evidence="1" key="1">
    <citation type="submission" date="2016-05" db="EMBL/GenBank/DDBJ databases">
        <authorList>
            <person name="Lavstsen T."/>
            <person name="Jespersen J.S."/>
        </authorList>
    </citation>
    <scope>NUCLEOTIDE SEQUENCE</scope>
    <source>
        <tissue evidence="1">Brain</tissue>
    </source>
</reference>